<proteinExistence type="predicted"/>
<keyword evidence="3" id="KW-1185">Reference proteome</keyword>
<dbReference type="EMBL" id="CADIKK010000031">
    <property type="protein sequence ID" value="CAB3801833.1"/>
    <property type="molecule type" value="Genomic_DNA"/>
</dbReference>
<dbReference type="AlphaFoldDB" id="A0A6S7BKD8"/>
<dbReference type="Gene3D" id="1.10.443.10">
    <property type="entry name" value="Intergrase catalytic core"/>
    <property type="match status" value="1"/>
</dbReference>
<reference evidence="2 3" key="1">
    <citation type="submission" date="2020-04" db="EMBL/GenBank/DDBJ databases">
        <authorList>
            <person name="De Canck E."/>
        </authorList>
    </citation>
    <scope>NUCLEOTIDE SEQUENCE [LARGE SCALE GENOMIC DNA]</scope>
    <source>
        <strain evidence="2 3">LMG 28614</strain>
    </source>
</reference>
<dbReference type="RefSeq" id="WP_175152524.1">
    <property type="nucleotide sequence ID" value="NZ_CADIKK010000031.1"/>
</dbReference>
<dbReference type="SUPFAM" id="SSF56349">
    <property type="entry name" value="DNA breaking-rejoining enzymes"/>
    <property type="match status" value="1"/>
</dbReference>
<evidence type="ECO:0000313" key="2">
    <source>
        <dbReference type="EMBL" id="CAB3801833.1"/>
    </source>
</evidence>
<dbReference type="InterPro" id="IPR011010">
    <property type="entry name" value="DNA_brk_join_enz"/>
</dbReference>
<protein>
    <submittedName>
        <fullName evidence="2">Uncharacterized protein</fullName>
    </submittedName>
</protein>
<dbReference type="GO" id="GO:0003677">
    <property type="term" value="F:DNA binding"/>
    <property type="evidence" value="ECO:0007669"/>
    <property type="project" value="InterPro"/>
</dbReference>
<accession>A0A6S7BKD8</accession>
<sequence length="296" mass="33053">MRIRELARATVGSIAVHGSSKQEMGELNAAALRSISSERAYREVLAAYFRWLRANRLPLNEVHTRTMMLEFLDEYAEAHAQKSVNQAIQALAKIFSVRLPRVESCIISHVHGRAYPFEDVQKILARQTEDNQFGTLLCYDGGLRAHECWTLREPRGEGPSSHREWSPDRFAGRTDFVVFLVTGKGGLVREVAISRELAEALRTRARPAPIIVRDREINYVSYFDIGGGQALSASFSYASKRALGYSLGLHGMRHSFAQNRLTTLIPLLGSKQALKVLSVELGHFRPSISLAYLVGG</sequence>
<evidence type="ECO:0000256" key="1">
    <source>
        <dbReference type="ARBA" id="ARBA00023172"/>
    </source>
</evidence>
<gene>
    <name evidence="2" type="ORF">LMG28614_05504</name>
</gene>
<dbReference type="Proteomes" id="UP000494365">
    <property type="component" value="Unassembled WGS sequence"/>
</dbReference>
<dbReference type="InterPro" id="IPR013762">
    <property type="entry name" value="Integrase-like_cat_sf"/>
</dbReference>
<name>A0A6S7BKD8_9BURK</name>
<organism evidence="2 3">
    <name type="scientific">Paraburkholderia ultramafica</name>
    <dbReference type="NCBI Taxonomy" id="1544867"/>
    <lineage>
        <taxon>Bacteria</taxon>
        <taxon>Pseudomonadati</taxon>
        <taxon>Pseudomonadota</taxon>
        <taxon>Betaproteobacteria</taxon>
        <taxon>Burkholderiales</taxon>
        <taxon>Burkholderiaceae</taxon>
        <taxon>Paraburkholderia</taxon>
    </lineage>
</organism>
<evidence type="ECO:0000313" key="3">
    <source>
        <dbReference type="Proteomes" id="UP000494365"/>
    </source>
</evidence>
<dbReference type="GO" id="GO:0015074">
    <property type="term" value="P:DNA integration"/>
    <property type="evidence" value="ECO:0007669"/>
    <property type="project" value="InterPro"/>
</dbReference>
<keyword evidence="1" id="KW-0233">DNA recombination</keyword>
<dbReference type="GO" id="GO:0006310">
    <property type="term" value="P:DNA recombination"/>
    <property type="evidence" value="ECO:0007669"/>
    <property type="project" value="UniProtKB-KW"/>
</dbReference>